<evidence type="ECO:0000313" key="2">
    <source>
        <dbReference type="Proteomes" id="UP000812982"/>
    </source>
</evidence>
<dbReference type="RefSeq" id="WP_217154614.1">
    <property type="nucleotide sequence ID" value="NZ_VOMB01000002.1"/>
</dbReference>
<gene>
    <name evidence="1" type="ORF">FR943_02105</name>
</gene>
<accession>A0ABS6KGE6</accession>
<keyword evidence="2" id="KW-1185">Reference proteome</keyword>
<proteinExistence type="predicted"/>
<dbReference type="EMBL" id="VOMB01000002">
    <property type="protein sequence ID" value="MBU9762646.1"/>
    <property type="molecule type" value="Genomic_DNA"/>
</dbReference>
<name>A0ABS6KGE6_9MYCO</name>
<organism evidence="1 2">
    <name type="scientific">[Mycobacterium] fortunisiensis</name>
    <dbReference type="NCBI Taxonomy" id="2600579"/>
    <lineage>
        <taxon>Bacteria</taxon>
        <taxon>Bacillati</taxon>
        <taxon>Actinomycetota</taxon>
        <taxon>Actinomycetes</taxon>
        <taxon>Mycobacteriales</taxon>
        <taxon>Mycobacteriaceae</taxon>
        <taxon>Mycolicibacterium</taxon>
    </lineage>
</organism>
<sequence length="85" mass="9107">MRTTIAIADELLAAAKRHAQQRGQTLGSLVEDALRRELAADSHTAPRLAVPVFTGGSGPRPGVDLRSNRALHEALDEGVDLDARR</sequence>
<evidence type="ECO:0000313" key="1">
    <source>
        <dbReference type="EMBL" id="MBU9762646.1"/>
    </source>
</evidence>
<reference evidence="1 2" key="1">
    <citation type="journal article" date="2021" name="Sci. Rep.">
        <title>Phenotypic and genomic hallmarks of a novel, potentially pathogenic rapidly growing Mycobacterium species related to the Mycobacterium fortuitum complex.</title>
        <authorList>
            <person name="Gharbi R."/>
            <person name="Khanna V."/>
            <person name="Frigui W."/>
            <person name="Mhenni B."/>
            <person name="Brosch R."/>
            <person name="Mardassi H."/>
        </authorList>
    </citation>
    <scope>NUCLEOTIDE SEQUENCE [LARGE SCALE GENOMIC DNA]</scope>
    <source>
        <strain evidence="1 2">TNTM28</strain>
    </source>
</reference>
<dbReference type="Proteomes" id="UP000812982">
    <property type="component" value="Unassembled WGS sequence"/>
</dbReference>
<comment type="caution">
    <text evidence="1">The sequence shown here is derived from an EMBL/GenBank/DDBJ whole genome shotgun (WGS) entry which is preliminary data.</text>
</comment>
<protein>
    <submittedName>
        <fullName evidence="1">Antitoxin</fullName>
    </submittedName>
</protein>